<dbReference type="Gene3D" id="3.40.50.2000">
    <property type="entry name" value="Glycogen Phosphorylase B"/>
    <property type="match status" value="1"/>
</dbReference>
<evidence type="ECO:0000313" key="3">
    <source>
        <dbReference type="Proteomes" id="UP000179118"/>
    </source>
</evidence>
<accession>A0A1G2S5M3</accession>
<name>A0A1G2S5M3_9BACT</name>
<feature type="domain" description="Spore protein YkvP/CgeB glycosyl transferase-like" evidence="1">
    <location>
        <begin position="238"/>
        <end position="343"/>
    </location>
</feature>
<reference evidence="2 3" key="1">
    <citation type="journal article" date="2016" name="Nat. Commun.">
        <title>Thousands of microbial genomes shed light on interconnected biogeochemical processes in an aquifer system.</title>
        <authorList>
            <person name="Anantharaman K."/>
            <person name="Brown C.T."/>
            <person name="Hug L.A."/>
            <person name="Sharon I."/>
            <person name="Castelle C.J."/>
            <person name="Probst A.J."/>
            <person name="Thomas B.C."/>
            <person name="Singh A."/>
            <person name="Wilkins M.J."/>
            <person name="Karaoz U."/>
            <person name="Brodie E.L."/>
            <person name="Williams K.H."/>
            <person name="Hubbard S.S."/>
            <person name="Banfield J.F."/>
        </authorList>
    </citation>
    <scope>NUCLEOTIDE SEQUENCE [LARGE SCALE GENOMIC DNA]</scope>
</reference>
<dbReference type="Proteomes" id="UP000179118">
    <property type="component" value="Unassembled WGS sequence"/>
</dbReference>
<comment type="caution">
    <text evidence="2">The sequence shown here is derived from an EMBL/GenBank/DDBJ whole genome shotgun (WGS) entry which is preliminary data.</text>
</comment>
<dbReference type="AlphaFoldDB" id="A0A1G2S5M3"/>
<dbReference type="SUPFAM" id="SSF53756">
    <property type="entry name" value="UDP-Glycosyltransferase/glycogen phosphorylase"/>
    <property type="match status" value="1"/>
</dbReference>
<dbReference type="EMBL" id="MHUT01000022">
    <property type="protein sequence ID" value="OHA80380.1"/>
    <property type="molecule type" value="Genomic_DNA"/>
</dbReference>
<dbReference type="Pfam" id="PF13524">
    <property type="entry name" value="Glyco_trans_1_2"/>
    <property type="match status" value="1"/>
</dbReference>
<evidence type="ECO:0000259" key="1">
    <source>
        <dbReference type="Pfam" id="PF13524"/>
    </source>
</evidence>
<gene>
    <name evidence="2" type="ORF">A3D51_03635</name>
</gene>
<protein>
    <recommendedName>
        <fullName evidence="1">Spore protein YkvP/CgeB glycosyl transferase-like domain-containing protein</fullName>
    </recommendedName>
</protein>
<proteinExistence type="predicted"/>
<dbReference type="InterPro" id="IPR055259">
    <property type="entry name" value="YkvP/CgeB_Glyco_trans-like"/>
</dbReference>
<organism evidence="2 3">
    <name type="scientific">Candidatus Yonathbacteria bacterium RIFCSPHIGHO2_02_FULL_44_14</name>
    <dbReference type="NCBI Taxonomy" id="1802724"/>
    <lineage>
        <taxon>Bacteria</taxon>
        <taxon>Candidatus Yonathiibacteriota</taxon>
    </lineage>
</organism>
<sequence length="366" mass="43229">MEHKIKIAIQNPMFCDLTNVNGWTLNFIKMYKPVIFVSNIKYIRYLPKFFYKHKLNPFSFRVVFSQNKLNTLADALVCFNGNSYLEENWPIKGFKKLKVNHLMDYTFYPSLSHEILKANGVDYVFGYNEHDKYCNFFKEKYPSFIGRVIPVPFGFGERFKNIKLFEERKNKCLALGSVNSFDDPVHNIDALKETNDFFLKRGEKFMHKFRRMLKENEEKLKDIMDSKLPDYPQTKNFKYDIVKTLNDYKMFVNCESLQYFPSGKTFEGPASGSVLICSDHQCFSDLGFIDGVNCIKHREFDIDDFKKKVTYYLNNPDELKKIQQEGTRMVRDNFSHKKIAQYVHEKIIQLILKTKGEKSKSRIIGQ</sequence>
<evidence type="ECO:0000313" key="2">
    <source>
        <dbReference type="EMBL" id="OHA80380.1"/>
    </source>
</evidence>